<proteinExistence type="predicted"/>
<evidence type="ECO:0000256" key="1">
    <source>
        <dbReference type="SAM" id="Phobius"/>
    </source>
</evidence>
<accession>A0A1V9XXG3</accession>
<dbReference type="AlphaFoldDB" id="A0A1V9XXG3"/>
<comment type="caution">
    <text evidence="2">The sequence shown here is derived from an EMBL/GenBank/DDBJ whole genome shotgun (WGS) entry which is preliminary data.</text>
</comment>
<feature type="transmembrane region" description="Helical" evidence="1">
    <location>
        <begin position="44"/>
        <end position="69"/>
    </location>
</feature>
<protein>
    <submittedName>
        <fullName evidence="2">Uncharacterized protein</fullName>
    </submittedName>
</protein>
<dbReference type="Proteomes" id="UP000192247">
    <property type="component" value="Unassembled WGS sequence"/>
</dbReference>
<evidence type="ECO:0000313" key="2">
    <source>
        <dbReference type="EMBL" id="OQR78207.1"/>
    </source>
</evidence>
<reference evidence="2 3" key="1">
    <citation type="journal article" date="2017" name="Gigascience">
        <title>Draft genome of the honey bee ectoparasitic mite, Tropilaelaps mercedesae, is shaped by the parasitic life history.</title>
        <authorList>
            <person name="Dong X."/>
            <person name="Armstrong S.D."/>
            <person name="Xia D."/>
            <person name="Makepeace B.L."/>
            <person name="Darby A.C."/>
            <person name="Kadowaki T."/>
        </authorList>
    </citation>
    <scope>NUCLEOTIDE SEQUENCE [LARGE SCALE GENOMIC DNA]</scope>
    <source>
        <strain evidence="2">Wuxi-XJTLU</strain>
    </source>
</reference>
<keyword evidence="1" id="KW-1133">Transmembrane helix</keyword>
<organism evidence="2 3">
    <name type="scientific">Tropilaelaps mercedesae</name>
    <dbReference type="NCBI Taxonomy" id="418985"/>
    <lineage>
        <taxon>Eukaryota</taxon>
        <taxon>Metazoa</taxon>
        <taxon>Ecdysozoa</taxon>
        <taxon>Arthropoda</taxon>
        <taxon>Chelicerata</taxon>
        <taxon>Arachnida</taxon>
        <taxon>Acari</taxon>
        <taxon>Parasitiformes</taxon>
        <taxon>Mesostigmata</taxon>
        <taxon>Gamasina</taxon>
        <taxon>Dermanyssoidea</taxon>
        <taxon>Laelapidae</taxon>
        <taxon>Tropilaelaps</taxon>
    </lineage>
</organism>
<dbReference type="EMBL" id="MNPL01002514">
    <property type="protein sequence ID" value="OQR78207.1"/>
    <property type="molecule type" value="Genomic_DNA"/>
</dbReference>
<sequence>MILWNCGAPPNAPQATAAPGQAAQSVPQVASGLVGCSEMQFSQLLLAGLLLQLLPLTFGLLSLRTFLLLNL</sequence>
<keyword evidence="1" id="KW-0812">Transmembrane</keyword>
<dbReference type="InParanoid" id="A0A1V9XXG3"/>
<keyword evidence="1" id="KW-0472">Membrane</keyword>
<name>A0A1V9XXG3_9ACAR</name>
<keyword evidence="3" id="KW-1185">Reference proteome</keyword>
<gene>
    <name evidence="2" type="ORF">BIW11_06555</name>
</gene>
<evidence type="ECO:0000313" key="3">
    <source>
        <dbReference type="Proteomes" id="UP000192247"/>
    </source>
</evidence>